<evidence type="ECO:0000256" key="4">
    <source>
        <dbReference type="ARBA" id="ARBA00023163"/>
    </source>
</evidence>
<keyword evidence="4" id="KW-0804">Transcription</keyword>
<dbReference type="KEGG" id="pami:JCM7686_1260"/>
<dbReference type="AlphaFoldDB" id="S5YT00"/>
<dbReference type="Proteomes" id="UP000015480">
    <property type="component" value="Chromosome"/>
</dbReference>
<comment type="similarity">
    <text evidence="1">Belongs to the LysR transcriptional regulatory family.</text>
</comment>
<reference evidence="6 7" key="1">
    <citation type="journal article" date="2014" name="BMC Genomics">
        <title>Architecture and functions of a multipartite genome of the methylotrophic bacterium Paracoccus aminophilus JCM 7686, containing primary and secondary chromids.</title>
        <authorList>
            <person name="Dziewit L."/>
            <person name="Czarnecki J."/>
            <person name="Wibberg D."/>
            <person name="Radlinska M."/>
            <person name="Mrozek P."/>
            <person name="Szymczak M."/>
            <person name="Schluter A."/>
            <person name="Puhler A."/>
            <person name="Bartosik D."/>
        </authorList>
    </citation>
    <scope>NUCLEOTIDE SEQUENCE [LARGE SCALE GENOMIC DNA]</scope>
    <source>
        <strain evidence="6">JCM 7686</strain>
    </source>
</reference>
<organism evidence="6 7">
    <name type="scientific">Paracoccus aminophilus JCM 7686</name>
    <dbReference type="NCBI Taxonomy" id="1367847"/>
    <lineage>
        <taxon>Bacteria</taxon>
        <taxon>Pseudomonadati</taxon>
        <taxon>Pseudomonadota</taxon>
        <taxon>Alphaproteobacteria</taxon>
        <taxon>Rhodobacterales</taxon>
        <taxon>Paracoccaceae</taxon>
        <taxon>Paracoccus</taxon>
    </lineage>
</organism>
<dbReference type="SUPFAM" id="SSF53850">
    <property type="entry name" value="Periplasmic binding protein-like II"/>
    <property type="match status" value="1"/>
</dbReference>
<dbReference type="SUPFAM" id="SSF46785">
    <property type="entry name" value="Winged helix' DNA-binding domain"/>
    <property type="match status" value="1"/>
</dbReference>
<dbReference type="InterPro" id="IPR036388">
    <property type="entry name" value="WH-like_DNA-bd_sf"/>
</dbReference>
<dbReference type="InterPro" id="IPR005119">
    <property type="entry name" value="LysR_subst-bd"/>
</dbReference>
<name>S5YT00_PARAH</name>
<protein>
    <submittedName>
        <fullName evidence="6">Transcriptional regulator, LysR family</fullName>
    </submittedName>
</protein>
<accession>S5YT00</accession>
<dbReference type="Gene3D" id="1.10.10.10">
    <property type="entry name" value="Winged helix-like DNA-binding domain superfamily/Winged helix DNA-binding domain"/>
    <property type="match status" value="1"/>
</dbReference>
<feature type="domain" description="HTH lysR-type" evidence="5">
    <location>
        <begin position="1"/>
        <end position="59"/>
    </location>
</feature>
<dbReference type="GO" id="GO:0043565">
    <property type="term" value="F:sequence-specific DNA binding"/>
    <property type="evidence" value="ECO:0007669"/>
    <property type="project" value="TreeGrafter"/>
</dbReference>
<keyword evidence="3" id="KW-0238">DNA-binding</keyword>
<dbReference type="PANTHER" id="PTHR30537">
    <property type="entry name" value="HTH-TYPE TRANSCRIPTIONAL REGULATOR"/>
    <property type="match status" value="1"/>
</dbReference>
<evidence type="ECO:0000313" key="6">
    <source>
        <dbReference type="EMBL" id="AGT08361.1"/>
    </source>
</evidence>
<dbReference type="STRING" id="1367847.JCM7686_1260"/>
<dbReference type="EMBL" id="CP006650">
    <property type="protein sequence ID" value="AGT08361.1"/>
    <property type="molecule type" value="Genomic_DNA"/>
</dbReference>
<dbReference type="Pfam" id="PF00126">
    <property type="entry name" value="HTH_1"/>
    <property type="match status" value="1"/>
</dbReference>
<dbReference type="Pfam" id="PF03466">
    <property type="entry name" value="LysR_substrate"/>
    <property type="match status" value="1"/>
</dbReference>
<dbReference type="OrthoDB" id="9813056at2"/>
<dbReference type="GO" id="GO:0003700">
    <property type="term" value="F:DNA-binding transcription factor activity"/>
    <property type="evidence" value="ECO:0007669"/>
    <property type="project" value="InterPro"/>
</dbReference>
<proteinExistence type="inferred from homology"/>
<keyword evidence="2" id="KW-0805">Transcription regulation</keyword>
<dbReference type="GO" id="GO:0006351">
    <property type="term" value="P:DNA-templated transcription"/>
    <property type="evidence" value="ECO:0007669"/>
    <property type="project" value="TreeGrafter"/>
</dbReference>
<dbReference type="InterPro" id="IPR036390">
    <property type="entry name" value="WH_DNA-bd_sf"/>
</dbReference>
<sequence length="300" mass="33075">MDQLDLYRIFVRVVEARSFTRAADTLQMPRSSVSTAIADLEARLGARLLNRTTRVVVPTDEGQEFYERCTGFLAAGEEMEAMFRNAGHGMKGRIRADLPGRIGRLIVAPALPDFLALWPSMKVELGMTDRAVDMLGERVDIALRIGPMPDSGLKARRIGEIAQINVASSAYLAQHGVPLSPADLEAHWQVAYASPSTGRVAEWEWQEGARTRTCPVPWRVTANSAEGYIACALAGMGLIQIPAYDVADHLAKGELVEVLAEHRPDPMPMYFLFPGSPGKLRRVTAFADWMEGLLRRRICG</sequence>
<dbReference type="Gene3D" id="3.40.190.290">
    <property type="match status" value="1"/>
</dbReference>
<dbReference type="RefSeq" id="WP_020949999.1">
    <property type="nucleotide sequence ID" value="NC_022041.1"/>
</dbReference>
<evidence type="ECO:0000256" key="1">
    <source>
        <dbReference type="ARBA" id="ARBA00009437"/>
    </source>
</evidence>
<evidence type="ECO:0000313" key="7">
    <source>
        <dbReference type="Proteomes" id="UP000015480"/>
    </source>
</evidence>
<evidence type="ECO:0000259" key="5">
    <source>
        <dbReference type="PROSITE" id="PS50931"/>
    </source>
</evidence>
<evidence type="ECO:0000256" key="3">
    <source>
        <dbReference type="ARBA" id="ARBA00023125"/>
    </source>
</evidence>
<dbReference type="PATRIC" id="fig|1367847.3.peg.1234"/>
<dbReference type="HOGENOM" id="CLU_039613_16_3_5"/>
<dbReference type="PANTHER" id="PTHR30537:SF72">
    <property type="entry name" value="LYSR FAMILY TRANSCRIPTIONAL REGULATOR"/>
    <property type="match status" value="1"/>
</dbReference>
<dbReference type="FunFam" id="1.10.10.10:FF:000001">
    <property type="entry name" value="LysR family transcriptional regulator"/>
    <property type="match status" value="1"/>
</dbReference>
<evidence type="ECO:0000256" key="2">
    <source>
        <dbReference type="ARBA" id="ARBA00023015"/>
    </source>
</evidence>
<dbReference type="CDD" id="cd08472">
    <property type="entry name" value="PBP2_CrgA_like_3"/>
    <property type="match status" value="1"/>
</dbReference>
<gene>
    <name evidence="6" type="ORF">JCM7686_1260</name>
</gene>
<dbReference type="PROSITE" id="PS50931">
    <property type="entry name" value="HTH_LYSR"/>
    <property type="match status" value="1"/>
</dbReference>
<keyword evidence="7" id="KW-1185">Reference proteome</keyword>
<dbReference type="eggNOG" id="COG0583">
    <property type="taxonomic scope" value="Bacteria"/>
</dbReference>
<dbReference type="InterPro" id="IPR058163">
    <property type="entry name" value="LysR-type_TF_proteobact-type"/>
</dbReference>
<dbReference type="InterPro" id="IPR000847">
    <property type="entry name" value="LysR_HTH_N"/>
</dbReference>